<accession>A0A4P7UDX6</accession>
<protein>
    <submittedName>
        <fullName evidence="3">Uncharacterized protein</fullName>
    </submittedName>
</protein>
<organism evidence="3 4">
    <name type="scientific">Nocardioides daphniae</name>
    <dbReference type="NCBI Taxonomy" id="402297"/>
    <lineage>
        <taxon>Bacteria</taxon>
        <taxon>Bacillati</taxon>
        <taxon>Actinomycetota</taxon>
        <taxon>Actinomycetes</taxon>
        <taxon>Propionibacteriales</taxon>
        <taxon>Nocardioidaceae</taxon>
        <taxon>Nocardioides</taxon>
    </lineage>
</organism>
<dbReference type="OrthoDB" id="9774675at2"/>
<reference evidence="2" key="5">
    <citation type="submission" date="2024-05" db="EMBL/GenBank/DDBJ databases">
        <authorList>
            <person name="Sun Q."/>
            <person name="Sedlacek I."/>
        </authorList>
    </citation>
    <scope>NUCLEOTIDE SEQUENCE</scope>
    <source>
        <strain evidence="2">CCM 7403</strain>
    </source>
</reference>
<reference evidence="5" key="3">
    <citation type="journal article" date="2019" name="Int. J. Syst. Evol. Microbiol.">
        <title>The Global Catalogue of Microorganisms (GCM) 10K type strain sequencing project: providing services to taxonomists for standard genome sequencing and annotation.</title>
        <authorList>
            <consortium name="The Broad Institute Genomics Platform"/>
            <consortium name="The Broad Institute Genome Sequencing Center for Infectious Disease"/>
            <person name="Wu L."/>
            <person name="Ma J."/>
        </authorList>
    </citation>
    <scope>NUCLEOTIDE SEQUENCE [LARGE SCALE GENOMIC DNA]</scope>
    <source>
        <strain evidence="5">CCM 7403</strain>
    </source>
</reference>
<evidence type="ECO:0000313" key="4">
    <source>
        <dbReference type="Proteomes" id="UP000297025"/>
    </source>
</evidence>
<dbReference type="Proteomes" id="UP000297025">
    <property type="component" value="Chromosome"/>
</dbReference>
<reference evidence="3" key="4">
    <citation type="submission" date="2019-03" db="EMBL/GenBank/DDBJ databases">
        <authorList>
            <person name="Huang Y."/>
        </authorList>
    </citation>
    <scope>NUCLEOTIDE SEQUENCE</scope>
    <source>
        <strain evidence="3">JCM 16608</strain>
    </source>
</reference>
<reference evidence="3 4" key="1">
    <citation type="journal article" date="2008" name="Int. J. Syst. Evol. Microbiol.">
        <title>Nocardioides daphniae sp. nov., isolated from Daphnia cucullata (Crustacea: Cladocera).</title>
        <authorList>
            <person name="Toth E.M."/>
            <person name="Keki Z."/>
            <person name="Homonnay Z.G."/>
            <person name="Borsodi A.K."/>
            <person name="Marialigeti K."/>
            <person name="Schumann P."/>
        </authorList>
    </citation>
    <scope>NUCLEOTIDE SEQUENCE [LARGE SCALE GENOMIC DNA]</scope>
    <source>
        <strain evidence="3 4">JCM 16608</strain>
    </source>
</reference>
<evidence type="ECO:0000313" key="3">
    <source>
        <dbReference type="EMBL" id="QCC78316.1"/>
    </source>
</evidence>
<dbReference type="AlphaFoldDB" id="A0A4P7UDX6"/>
<sequence length="202" mass="20874">MPHTGHFAPLPAVVPDRRGARPTRRSSREPHHADVAAGRLPARVPVMMTARSAVDPDGAQAGHAVLELVAVAPREHHTWGLRAGGPVAGERYSTNPDYLAAKQQMRRTSASGGSALGLALTVDQVGSRRPDVTSPLPGLFLTGAGTRHLPGVLNTLHGGAATAGAVLGRDLLAEVAAGRTYAREGGGGRARVATLADGRQDH</sequence>
<dbReference type="EMBL" id="CP038462">
    <property type="protein sequence ID" value="QCC78316.1"/>
    <property type="molecule type" value="Genomic_DNA"/>
</dbReference>
<dbReference type="RefSeq" id="WP_135833353.1">
    <property type="nucleotide sequence ID" value="NZ_BMCK01000001.1"/>
</dbReference>
<dbReference type="EMBL" id="BMCK01000001">
    <property type="protein sequence ID" value="GGD13626.1"/>
    <property type="molecule type" value="Genomic_DNA"/>
</dbReference>
<evidence type="ECO:0000313" key="5">
    <source>
        <dbReference type="Proteomes" id="UP000630594"/>
    </source>
</evidence>
<evidence type="ECO:0000256" key="1">
    <source>
        <dbReference type="SAM" id="MobiDB-lite"/>
    </source>
</evidence>
<dbReference type="Proteomes" id="UP000630594">
    <property type="component" value="Unassembled WGS sequence"/>
</dbReference>
<proteinExistence type="predicted"/>
<gene>
    <name evidence="3" type="ORF">E2C04_15970</name>
    <name evidence="2" type="ORF">GCM10007231_10850</name>
</gene>
<name>A0A4P7UDX6_9ACTN</name>
<keyword evidence="5" id="KW-1185">Reference proteome</keyword>
<reference evidence="2" key="2">
    <citation type="journal article" date="2014" name="Int. J. Syst. Evol. Microbiol.">
        <title>Complete genome of a new Firmicutes species belonging to the dominant human colonic microbiota ('Ruminococcus bicirculans') reveals two chromosomes and a selective capacity to utilize plant glucans.</title>
        <authorList>
            <consortium name="NISC Comparative Sequencing Program"/>
            <person name="Wegmann U."/>
            <person name="Louis P."/>
            <person name="Goesmann A."/>
            <person name="Henrissat B."/>
            <person name="Duncan S.H."/>
            <person name="Flint H.J."/>
        </authorList>
    </citation>
    <scope>NUCLEOTIDE SEQUENCE</scope>
    <source>
        <strain evidence="2">CCM 7403</strain>
    </source>
</reference>
<feature type="region of interest" description="Disordered" evidence="1">
    <location>
        <begin position="1"/>
        <end position="33"/>
    </location>
</feature>
<evidence type="ECO:0000313" key="2">
    <source>
        <dbReference type="EMBL" id="GGD13626.1"/>
    </source>
</evidence>
<dbReference type="KEGG" id="ndp:E2C04_15970"/>